<dbReference type="InterPro" id="IPR014284">
    <property type="entry name" value="RNA_pol_sigma-70_dom"/>
</dbReference>
<feature type="compositionally biased region" description="Basic and acidic residues" evidence="4">
    <location>
        <begin position="270"/>
        <end position="281"/>
    </location>
</feature>
<dbReference type="KEGG" id="gog:C1280_01235"/>
<dbReference type="Proteomes" id="UP000245802">
    <property type="component" value="Chromosome"/>
</dbReference>
<evidence type="ECO:0000256" key="1">
    <source>
        <dbReference type="ARBA" id="ARBA00022574"/>
    </source>
</evidence>
<dbReference type="PANTHER" id="PTHR19879">
    <property type="entry name" value="TRANSCRIPTION INITIATION FACTOR TFIID"/>
    <property type="match status" value="1"/>
</dbReference>
<dbReference type="InterPro" id="IPR015943">
    <property type="entry name" value="WD40/YVTN_repeat-like_dom_sf"/>
</dbReference>
<feature type="domain" description="RNA polymerase sigma factor 70 region 4 type 2" evidence="6">
    <location>
        <begin position="132"/>
        <end position="185"/>
    </location>
</feature>
<feature type="repeat" description="WD" evidence="3">
    <location>
        <begin position="890"/>
        <end position="922"/>
    </location>
</feature>
<reference evidence="7 8" key="1">
    <citation type="submission" date="2018-01" db="EMBL/GenBank/DDBJ databases">
        <title>G. obscuriglobus.</title>
        <authorList>
            <person name="Franke J."/>
            <person name="Blomberg W."/>
            <person name="Selmecki A."/>
        </authorList>
    </citation>
    <scope>NUCLEOTIDE SEQUENCE [LARGE SCALE GENOMIC DNA]</scope>
    <source>
        <strain evidence="7 8">DSM 5831</strain>
    </source>
</reference>
<feature type="region of interest" description="Disordered" evidence="4">
    <location>
        <begin position="100"/>
        <end position="123"/>
    </location>
</feature>
<dbReference type="CDD" id="cd06171">
    <property type="entry name" value="Sigma70_r4"/>
    <property type="match status" value="1"/>
</dbReference>
<dbReference type="GO" id="GO:0016987">
    <property type="term" value="F:sigma factor activity"/>
    <property type="evidence" value="ECO:0007669"/>
    <property type="project" value="InterPro"/>
</dbReference>
<dbReference type="RefSeq" id="WP_010036880.1">
    <property type="nucleotide sequence ID" value="NZ_CP025958.1"/>
</dbReference>
<dbReference type="SUPFAM" id="SSF50998">
    <property type="entry name" value="Quinoprotein alcohol dehydrogenase-like"/>
    <property type="match status" value="1"/>
</dbReference>
<feature type="repeat" description="WD" evidence="3">
    <location>
        <begin position="848"/>
        <end position="889"/>
    </location>
</feature>
<feature type="repeat" description="WD" evidence="3">
    <location>
        <begin position="797"/>
        <end position="838"/>
    </location>
</feature>
<dbReference type="PROSITE" id="PS00678">
    <property type="entry name" value="WD_REPEATS_1"/>
    <property type="match status" value="1"/>
</dbReference>
<dbReference type="GO" id="GO:0005829">
    <property type="term" value="C:cytosol"/>
    <property type="evidence" value="ECO:0007669"/>
    <property type="project" value="UniProtKB-ARBA"/>
</dbReference>
<proteinExistence type="predicted"/>
<dbReference type="InterPro" id="IPR001680">
    <property type="entry name" value="WD40_rpt"/>
</dbReference>
<evidence type="ECO:0000313" key="7">
    <source>
        <dbReference type="EMBL" id="AWM35782.1"/>
    </source>
</evidence>
<dbReference type="GO" id="GO:0003677">
    <property type="term" value="F:DNA binding"/>
    <property type="evidence" value="ECO:0007669"/>
    <property type="project" value="InterPro"/>
</dbReference>
<dbReference type="InterPro" id="IPR019775">
    <property type="entry name" value="WD40_repeat_CS"/>
</dbReference>
<dbReference type="Gene3D" id="1.10.1740.10">
    <property type="match status" value="1"/>
</dbReference>
<dbReference type="InterPro" id="IPR007627">
    <property type="entry name" value="RNA_pol_sigma70_r2"/>
</dbReference>
<feature type="repeat" description="WD" evidence="3">
    <location>
        <begin position="561"/>
        <end position="590"/>
    </location>
</feature>
<feature type="region of interest" description="Disordered" evidence="4">
    <location>
        <begin position="255"/>
        <end position="288"/>
    </location>
</feature>
<sequence length="1112" mass="117886">MTAPLVLLHRLPGAAAPVPDGELLRRYAESRDEAAFAELVRRNGPLVLRACRNVLHNPADADDAFQSTFIRLARHATGRTRAASVAGWLHTVAVRSAGKIRRSAARRQKRESANRERPAPSPADDTLWAELRERIDAELARLPEVYRLPLLLCYVQGLSYADAARRLGCSPGALRGRLERGREQLRGRLGRWGLPAVLVVVGGTAPVVSAGLRESTLAAVRGATSVVGGWAKWTAAFVLVAAAVAGAGLAGFHASGAPPEPPATASKATQTERSEKGEPVAKSDAAGDPLPVGALARMGSSRFHHGSNIHRLTVSRDGKWAVSYGSHTGYRVWELATGREQVPKGMPANARFTGSMGGMSAAVQWEAAVAPFGDRVVAVVPDREKPLTRVLDVVTGEEVARVPASLAHVLTRPLVTSDREPELSVNGKWMLWTHTTSDNNAAKKTVYAADLTAKEPRPVVFAEVGDGPLFGLTPAANGRAVLMHFQSTYEVWDMEKRAATLKVPVEGGGNLLGHALLSPDGQTLAVVQPGAATFQLWDVATKKQLPAPAEPFRDRVDVRDFSPDGKLVLGSNPDGALRMWEVATGKKVRDYGGLAHGAWAAAFAPDGKRIVTARLDDVNVIDVATGKPVHDFGGHTSSLHEVLFIADGRLLTSAGSALLWDPRIGRKLGVFREHGGLGGLSVSRAGALIATTGGDQKARLWSATTLTELRAIDLKGLTGHSTDFSPDGKELIVGGNEPGIRVFDTATGQPVRVVAAGEVANWVRFTPDGQWVVFRQWSDKTKVRVWDRAADKEVLTFDAGGGFIYTLDLSPDGRLLAAGGKDGHARVFDLRNGKQVGEFDTNLRPAPSEHNANSVYAVAFSPDGRLLAVGGADGVVRMQELATGGERLRFSGHRGAVLELAFSPDGALLVSGSGDRSAVTWDATGAGLPIDPKHQPKDAADAWARLSDRDAAVGFGAVRYLASRPVDAVALAKGVRPVPPADPKVVAGLVGKLGSEDFVTREQSEKELVALGEGAADGLRAALAQATDAESRQRLTKLLAPLGGPVRTGDRLRALRAVEVLERVGTAEAREALRVWSGGARGAELTEAARAAVARLDARSAAPKGFKELPKR</sequence>
<dbReference type="SUPFAM" id="SSF88659">
    <property type="entry name" value="Sigma3 and sigma4 domains of RNA polymerase sigma factors"/>
    <property type="match status" value="1"/>
</dbReference>
<dbReference type="PROSITE" id="PS50294">
    <property type="entry name" value="WD_REPEATS_REGION"/>
    <property type="match status" value="1"/>
</dbReference>
<feature type="compositionally biased region" description="Basic residues" evidence="4">
    <location>
        <begin position="100"/>
        <end position="109"/>
    </location>
</feature>
<accession>A0A2Z3GUQ0</accession>
<dbReference type="Gene3D" id="2.130.10.10">
    <property type="entry name" value="YVTN repeat-like/Quinoprotein amine dehydrogenase"/>
    <property type="match status" value="3"/>
</dbReference>
<dbReference type="GO" id="GO:0006352">
    <property type="term" value="P:DNA-templated transcription initiation"/>
    <property type="evidence" value="ECO:0007669"/>
    <property type="project" value="InterPro"/>
</dbReference>
<dbReference type="InterPro" id="IPR011047">
    <property type="entry name" value="Quinoprotein_ADH-like_sf"/>
</dbReference>
<keyword evidence="2" id="KW-0677">Repeat</keyword>
<dbReference type="SUPFAM" id="SSF88946">
    <property type="entry name" value="Sigma2 domain of RNA polymerase sigma factors"/>
    <property type="match status" value="1"/>
</dbReference>
<dbReference type="AlphaFoldDB" id="A0A2Z3GUQ0"/>
<dbReference type="Pfam" id="PF04542">
    <property type="entry name" value="Sigma70_r2"/>
    <property type="match status" value="1"/>
</dbReference>
<evidence type="ECO:0000256" key="3">
    <source>
        <dbReference type="PROSITE-ProRule" id="PRU00221"/>
    </source>
</evidence>
<keyword evidence="8" id="KW-1185">Reference proteome</keyword>
<dbReference type="InterPro" id="IPR013324">
    <property type="entry name" value="RNA_pol_sigma_r3/r4-like"/>
</dbReference>
<dbReference type="Gene3D" id="1.10.10.10">
    <property type="entry name" value="Winged helix-like DNA-binding domain superfamily/Winged helix DNA-binding domain"/>
    <property type="match status" value="1"/>
</dbReference>
<dbReference type="OrthoDB" id="291867at2"/>
<evidence type="ECO:0000259" key="5">
    <source>
        <dbReference type="Pfam" id="PF04542"/>
    </source>
</evidence>
<dbReference type="NCBIfam" id="TIGR02937">
    <property type="entry name" value="sigma70-ECF"/>
    <property type="match status" value="1"/>
</dbReference>
<dbReference type="InterPro" id="IPR013325">
    <property type="entry name" value="RNA_pol_sigma_r2"/>
</dbReference>
<dbReference type="PROSITE" id="PS50082">
    <property type="entry name" value="WD_REPEATS_2"/>
    <property type="match status" value="4"/>
</dbReference>
<evidence type="ECO:0000259" key="6">
    <source>
        <dbReference type="Pfam" id="PF08281"/>
    </source>
</evidence>
<dbReference type="Pfam" id="PF00400">
    <property type="entry name" value="WD40"/>
    <property type="match status" value="4"/>
</dbReference>
<dbReference type="EMBL" id="CP025958">
    <property type="protein sequence ID" value="AWM35782.1"/>
    <property type="molecule type" value="Genomic_DNA"/>
</dbReference>
<dbReference type="SMART" id="SM00320">
    <property type="entry name" value="WD40"/>
    <property type="match status" value="10"/>
</dbReference>
<evidence type="ECO:0000256" key="2">
    <source>
        <dbReference type="ARBA" id="ARBA00022737"/>
    </source>
</evidence>
<dbReference type="SUPFAM" id="SSF82171">
    <property type="entry name" value="DPP6 N-terminal domain-like"/>
    <property type="match status" value="1"/>
</dbReference>
<dbReference type="InterPro" id="IPR036388">
    <property type="entry name" value="WH-like_DNA-bd_sf"/>
</dbReference>
<name>A0A2Z3GUQ0_9BACT</name>
<dbReference type="Pfam" id="PF08281">
    <property type="entry name" value="Sigma70_r4_2"/>
    <property type="match status" value="1"/>
</dbReference>
<evidence type="ECO:0000256" key="4">
    <source>
        <dbReference type="SAM" id="MobiDB-lite"/>
    </source>
</evidence>
<keyword evidence="1 3" id="KW-0853">WD repeat</keyword>
<feature type="domain" description="RNA polymerase sigma-70 region 2" evidence="5">
    <location>
        <begin position="39"/>
        <end position="106"/>
    </location>
</feature>
<protein>
    <submittedName>
        <fullName evidence="7">Uncharacterized protein</fullName>
    </submittedName>
</protein>
<evidence type="ECO:0000313" key="8">
    <source>
        <dbReference type="Proteomes" id="UP000245802"/>
    </source>
</evidence>
<gene>
    <name evidence="7" type="ORF">C1280_01235</name>
</gene>
<organism evidence="7 8">
    <name type="scientific">Gemmata obscuriglobus</name>
    <dbReference type="NCBI Taxonomy" id="114"/>
    <lineage>
        <taxon>Bacteria</taxon>
        <taxon>Pseudomonadati</taxon>
        <taxon>Planctomycetota</taxon>
        <taxon>Planctomycetia</taxon>
        <taxon>Gemmatales</taxon>
        <taxon>Gemmataceae</taxon>
        <taxon>Gemmata</taxon>
    </lineage>
</organism>
<dbReference type="CDD" id="cd00200">
    <property type="entry name" value="WD40"/>
    <property type="match status" value="1"/>
</dbReference>
<dbReference type="PANTHER" id="PTHR19879:SF9">
    <property type="entry name" value="TRANSCRIPTION INITIATION FACTOR TFIID SUBUNIT 5"/>
    <property type="match status" value="1"/>
</dbReference>
<dbReference type="InterPro" id="IPR013249">
    <property type="entry name" value="RNA_pol_sigma70_r4_t2"/>
</dbReference>